<evidence type="ECO:0000313" key="7">
    <source>
        <dbReference type="EMBL" id="MBG0568899.1"/>
    </source>
</evidence>
<keyword evidence="3" id="KW-0732">Signal</keyword>
<feature type="region of interest" description="Disordered" evidence="4">
    <location>
        <begin position="1"/>
        <end position="26"/>
    </location>
</feature>
<dbReference type="InterPro" id="IPR001638">
    <property type="entry name" value="Solute-binding_3/MltF_N"/>
</dbReference>
<feature type="transmembrane region" description="Helical" evidence="5">
    <location>
        <begin position="91"/>
        <end position="111"/>
    </location>
</feature>
<evidence type="ECO:0000259" key="6">
    <source>
        <dbReference type="SMART" id="SM00062"/>
    </source>
</evidence>
<evidence type="ECO:0000313" key="8">
    <source>
        <dbReference type="Proteomes" id="UP000598146"/>
    </source>
</evidence>
<evidence type="ECO:0000256" key="5">
    <source>
        <dbReference type="SAM" id="Phobius"/>
    </source>
</evidence>
<dbReference type="RefSeq" id="WP_196420664.1">
    <property type="nucleotide sequence ID" value="NZ_JADQTO010000047.1"/>
</dbReference>
<keyword evidence="5" id="KW-0472">Membrane</keyword>
<keyword evidence="5" id="KW-0812">Transmembrane</keyword>
<dbReference type="AlphaFoldDB" id="A0A931CF01"/>
<dbReference type="Proteomes" id="UP000598146">
    <property type="component" value="Unassembled WGS sequence"/>
</dbReference>
<dbReference type="GO" id="GO:0030288">
    <property type="term" value="C:outer membrane-bounded periplasmic space"/>
    <property type="evidence" value="ECO:0007669"/>
    <property type="project" value="TreeGrafter"/>
</dbReference>
<dbReference type="GO" id="GO:0006865">
    <property type="term" value="P:amino acid transport"/>
    <property type="evidence" value="ECO:0007669"/>
    <property type="project" value="TreeGrafter"/>
</dbReference>
<evidence type="ECO:0000256" key="3">
    <source>
        <dbReference type="ARBA" id="ARBA00022729"/>
    </source>
</evidence>
<keyword evidence="8" id="KW-1185">Reference proteome</keyword>
<proteinExistence type="inferred from homology"/>
<comment type="caution">
    <text evidence="7">The sequence shown here is derived from an EMBL/GenBank/DDBJ whole genome shotgun (WGS) entry which is preliminary data.</text>
</comment>
<dbReference type="PANTHER" id="PTHR30085">
    <property type="entry name" value="AMINO ACID ABC TRANSPORTER PERMEASE"/>
    <property type="match status" value="1"/>
</dbReference>
<keyword evidence="2" id="KW-0813">Transport</keyword>
<name>A0A931CF01_9ACTN</name>
<dbReference type="InterPro" id="IPR051455">
    <property type="entry name" value="Bact_solute-bind_prot3"/>
</dbReference>
<dbReference type="SUPFAM" id="SSF53850">
    <property type="entry name" value="Periplasmic binding protein-like II"/>
    <property type="match status" value="1"/>
</dbReference>
<sequence length="397" mass="43977">MGDRDTDDDEAAWPAQPAPTEPAGVRGLRWPRQWSGDLGWGLRRRVEPAPVTVEEIASRDIAEQEVLEEVISEIEHRSIVDGEYRFKAWRLAGLGLLIVLTLAVTLGRLLVGGPPSVAELRAQAGVDDWTELAIGVKDDQFGTAYRDPATGVWSGFDIDIAYMIAEDLGFRRDDVRFYGLESEDRARMQATEPGGDKRVPVQLVIASYSITPAREAMAGVTFSQGYLDTEQSVATLTEHAPVSALEDLAGKEVCTLSTATSQSALVNFKAVVVQKNRVRECFELLDAGEVEAVSTDAAILAGYKHRFPDKYAHWDLGLDATERWGVNVGENPALKTLVDLTLYRSYIDPQDGRWEEAWQDNFQVELKENGTTPIAIAEQPRVERPDVRQLPWENLLG</sequence>
<organism evidence="7 8">
    <name type="scientific">Actinoplanes aureus</name>
    <dbReference type="NCBI Taxonomy" id="2792083"/>
    <lineage>
        <taxon>Bacteria</taxon>
        <taxon>Bacillati</taxon>
        <taxon>Actinomycetota</taxon>
        <taxon>Actinomycetes</taxon>
        <taxon>Micromonosporales</taxon>
        <taxon>Micromonosporaceae</taxon>
        <taxon>Actinoplanes</taxon>
    </lineage>
</organism>
<dbReference type="PANTHER" id="PTHR30085:SF6">
    <property type="entry name" value="ABC TRANSPORTER GLUTAMINE-BINDING PROTEIN GLNH"/>
    <property type="match status" value="1"/>
</dbReference>
<dbReference type="SMART" id="SM00062">
    <property type="entry name" value="PBPb"/>
    <property type="match status" value="1"/>
</dbReference>
<comment type="similarity">
    <text evidence="1">Belongs to the bacterial solute-binding protein 3 family.</text>
</comment>
<dbReference type="Gene3D" id="3.40.190.10">
    <property type="entry name" value="Periplasmic binding protein-like II"/>
    <property type="match status" value="2"/>
</dbReference>
<feature type="compositionally biased region" description="Acidic residues" evidence="4">
    <location>
        <begin position="1"/>
        <end position="11"/>
    </location>
</feature>
<dbReference type="GO" id="GO:0005576">
    <property type="term" value="C:extracellular region"/>
    <property type="evidence" value="ECO:0007669"/>
    <property type="project" value="TreeGrafter"/>
</dbReference>
<evidence type="ECO:0000256" key="4">
    <source>
        <dbReference type="SAM" id="MobiDB-lite"/>
    </source>
</evidence>
<gene>
    <name evidence="7" type="ORF">I4J89_46550</name>
</gene>
<protein>
    <submittedName>
        <fullName evidence="7">Transporter substrate-binding domain-containing protein</fullName>
    </submittedName>
</protein>
<reference evidence="7" key="1">
    <citation type="submission" date="2020-11" db="EMBL/GenBank/DDBJ databases">
        <title>Isolation and identification of active actinomycetes.</title>
        <authorList>
            <person name="Sun X."/>
        </authorList>
    </citation>
    <scope>NUCLEOTIDE SEQUENCE</scope>
    <source>
        <strain evidence="7">NEAU-A11</strain>
    </source>
</reference>
<feature type="domain" description="Solute-binding protein family 3/N-terminal" evidence="6">
    <location>
        <begin position="131"/>
        <end position="365"/>
    </location>
</feature>
<evidence type="ECO:0000256" key="1">
    <source>
        <dbReference type="ARBA" id="ARBA00010333"/>
    </source>
</evidence>
<accession>A0A931CF01</accession>
<dbReference type="EMBL" id="JADQTO010000047">
    <property type="protein sequence ID" value="MBG0568899.1"/>
    <property type="molecule type" value="Genomic_DNA"/>
</dbReference>
<evidence type="ECO:0000256" key="2">
    <source>
        <dbReference type="ARBA" id="ARBA00022448"/>
    </source>
</evidence>
<keyword evidence="5" id="KW-1133">Transmembrane helix</keyword>
<dbReference type="Pfam" id="PF00497">
    <property type="entry name" value="SBP_bac_3"/>
    <property type="match status" value="1"/>
</dbReference>